<dbReference type="PANTHER" id="PTHR30093">
    <property type="entry name" value="GENERAL SECRETION PATHWAY PROTEIN G"/>
    <property type="match status" value="1"/>
</dbReference>
<protein>
    <submittedName>
        <fullName evidence="2">Prepilin-type N-terminal cleavage/methylation domain-containing protein/prepilin-type processing-associated H-X9-DG protein</fullName>
    </submittedName>
</protein>
<sequence length="244" mass="26510">MKRSFTLIELLVVIAIIAILAGMLLPALNRARDKAKEITCTNNDKQLGLAYAQYSDNSDGFMPFTDTIKNNQQVLSEKTFLSLQLAPYVGASVNESDTANLGRIKNFECPLLNTYVAGTDRKKFVCGKWPNGMAHAMPKTGTSGIKISNGKALSSKIIIMCDLSGSMRNSIVFRPAPLNWYSSGSFKKERTGVHSSGNGVLFGDGHAATVSSSHWMNGSSLNPSAFLLDRPYREDDTDFGGITK</sequence>
<dbReference type="Pfam" id="PF07963">
    <property type="entry name" value="N_methyl"/>
    <property type="match status" value="1"/>
</dbReference>
<dbReference type="AlphaFoldDB" id="A0A2U1AP04"/>
<dbReference type="GeneID" id="78296474"/>
<dbReference type="OrthoDB" id="258730at2"/>
<dbReference type="InterPro" id="IPR012902">
    <property type="entry name" value="N_methyl_site"/>
</dbReference>
<gene>
    <name evidence="2" type="ORF">C8D82_12836</name>
</gene>
<accession>A0A2U1AP04</accession>
<dbReference type="Gene3D" id="3.30.700.10">
    <property type="entry name" value="Glycoprotein, Type 4 Pilin"/>
    <property type="match status" value="1"/>
</dbReference>
<keyword evidence="1" id="KW-0812">Transmembrane</keyword>
<feature type="transmembrane region" description="Helical" evidence="1">
    <location>
        <begin position="6"/>
        <end position="28"/>
    </location>
</feature>
<dbReference type="PANTHER" id="PTHR30093:SF2">
    <property type="entry name" value="TYPE II SECRETION SYSTEM PROTEIN H"/>
    <property type="match status" value="1"/>
</dbReference>
<evidence type="ECO:0000313" key="3">
    <source>
        <dbReference type="Proteomes" id="UP000245959"/>
    </source>
</evidence>
<organism evidence="2 3">
    <name type="scientific">Victivallis vadensis</name>
    <dbReference type="NCBI Taxonomy" id="172901"/>
    <lineage>
        <taxon>Bacteria</taxon>
        <taxon>Pseudomonadati</taxon>
        <taxon>Lentisphaerota</taxon>
        <taxon>Lentisphaeria</taxon>
        <taxon>Victivallales</taxon>
        <taxon>Victivallaceae</taxon>
        <taxon>Victivallis</taxon>
    </lineage>
</organism>
<dbReference type="Proteomes" id="UP000245959">
    <property type="component" value="Unassembled WGS sequence"/>
</dbReference>
<dbReference type="SUPFAM" id="SSF54523">
    <property type="entry name" value="Pili subunits"/>
    <property type="match status" value="1"/>
</dbReference>
<evidence type="ECO:0000256" key="1">
    <source>
        <dbReference type="SAM" id="Phobius"/>
    </source>
</evidence>
<dbReference type="EMBL" id="QEKH01000028">
    <property type="protein sequence ID" value="PVY38136.1"/>
    <property type="molecule type" value="Genomic_DNA"/>
</dbReference>
<name>A0A2U1AP04_9BACT</name>
<comment type="caution">
    <text evidence="2">The sequence shown here is derived from an EMBL/GenBank/DDBJ whole genome shotgun (WGS) entry which is preliminary data.</text>
</comment>
<keyword evidence="1" id="KW-0472">Membrane</keyword>
<proteinExistence type="predicted"/>
<evidence type="ECO:0000313" key="2">
    <source>
        <dbReference type="EMBL" id="PVY38136.1"/>
    </source>
</evidence>
<dbReference type="RefSeq" id="WP_116885192.1">
    <property type="nucleotide sequence ID" value="NZ_CABMMC010000234.1"/>
</dbReference>
<keyword evidence="1" id="KW-1133">Transmembrane helix</keyword>
<keyword evidence="3" id="KW-1185">Reference proteome</keyword>
<reference evidence="2 3" key="1">
    <citation type="submission" date="2018-04" db="EMBL/GenBank/DDBJ databases">
        <title>Genomic Encyclopedia of Type Strains, Phase IV (KMG-IV): sequencing the most valuable type-strain genomes for metagenomic binning, comparative biology and taxonomic classification.</title>
        <authorList>
            <person name="Goeker M."/>
        </authorList>
    </citation>
    <scope>NUCLEOTIDE SEQUENCE [LARGE SCALE GENOMIC DNA]</scope>
    <source>
        <strain evidence="2 3">DSM 14823</strain>
    </source>
</reference>
<dbReference type="InterPro" id="IPR045584">
    <property type="entry name" value="Pilin-like"/>
</dbReference>
<dbReference type="NCBIfam" id="TIGR02532">
    <property type="entry name" value="IV_pilin_GFxxxE"/>
    <property type="match status" value="1"/>
</dbReference>